<dbReference type="InterPro" id="IPR005152">
    <property type="entry name" value="Lipase_secreted"/>
</dbReference>
<comment type="caution">
    <text evidence="2">The sequence shown here is derived from an EMBL/GenBank/DDBJ whole genome shotgun (WGS) entry which is preliminary data.</text>
</comment>
<evidence type="ECO:0000313" key="2">
    <source>
        <dbReference type="EMBL" id="GAC80131.1"/>
    </source>
</evidence>
<dbReference type="PIRSF" id="PIRSF029171">
    <property type="entry name" value="Esterase_LipA"/>
    <property type="match status" value="1"/>
</dbReference>
<dbReference type="OrthoDB" id="9798122at2"/>
<dbReference type="GO" id="GO:0004806">
    <property type="term" value="F:triacylglycerol lipase activity"/>
    <property type="evidence" value="ECO:0007669"/>
    <property type="project" value="InterPro"/>
</dbReference>
<dbReference type="Pfam" id="PF03583">
    <property type="entry name" value="LIP"/>
    <property type="match status" value="1"/>
</dbReference>
<feature type="chain" id="PRO_5004039988" description="Lipase" evidence="1">
    <location>
        <begin position="26"/>
        <end position="388"/>
    </location>
</feature>
<dbReference type="EMBL" id="BAOP01000015">
    <property type="protein sequence ID" value="GAC80131.1"/>
    <property type="molecule type" value="Genomic_DNA"/>
</dbReference>
<accession>M3TFA6</accession>
<organism evidence="2 3">
    <name type="scientific">Gordonia malaquae NBRC 108250</name>
    <dbReference type="NCBI Taxonomy" id="1223542"/>
    <lineage>
        <taxon>Bacteria</taxon>
        <taxon>Bacillati</taxon>
        <taxon>Actinomycetota</taxon>
        <taxon>Actinomycetes</taxon>
        <taxon>Mycobacteriales</taxon>
        <taxon>Gordoniaceae</taxon>
        <taxon>Gordonia</taxon>
    </lineage>
</organism>
<proteinExistence type="predicted"/>
<evidence type="ECO:0008006" key="4">
    <source>
        <dbReference type="Google" id="ProtNLM"/>
    </source>
</evidence>
<dbReference type="STRING" id="410332.SAMN04488550_1106"/>
<dbReference type="InterPro" id="IPR029058">
    <property type="entry name" value="AB_hydrolase_fold"/>
</dbReference>
<gene>
    <name evidence="2" type="ORF">GM1_015_00050</name>
</gene>
<keyword evidence="1" id="KW-0732">Signal</keyword>
<protein>
    <recommendedName>
        <fullName evidence="4">Lipase</fullName>
    </recommendedName>
</protein>
<dbReference type="RefSeq" id="WP_008378961.1">
    <property type="nucleotide sequence ID" value="NZ_BAOP01000015.1"/>
</dbReference>
<evidence type="ECO:0000256" key="1">
    <source>
        <dbReference type="SAM" id="SignalP"/>
    </source>
</evidence>
<dbReference type="SUPFAM" id="SSF53474">
    <property type="entry name" value="alpha/beta-Hydrolases"/>
    <property type="match status" value="1"/>
</dbReference>
<dbReference type="Proteomes" id="UP000035009">
    <property type="component" value="Unassembled WGS sequence"/>
</dbReference>
<dbReference type="eggNOG" id="COG2945">
    <property type="taxonomic scope" value="Bacteria"/>
</dbReference>
<dbReference type="PANTHER" id="PTHR34853:SF1">
    <property type="entry name" value="LIPASE 5"/>
    <property type="match status" value="1"/>
</dbReference>
<dbReference type="PANTHER" id="PTHR34853">
    <property type="match status" value="1"/>
</dbReference>
<sequence>MIRAAAGVVAAALVVSLVGAGSSDASPVVLTERVVTDPVVALPAAASTTVIRYRSTSVRGRPTTMSATLLLPRSKPPTAGWLLAVWSHMTVGGADRCAPSVARRGDPELPHMTSGDQIVGRLLRAGFAVVRPDFEGIGSPGPHPYLIGSSLATSVIDAAAAVVAFDRRIGHEVVVAGHSEGAVASLFAAAQPASRWGSLRLKAVAAVTPPTQMGAIVDSVAQSPVGGGLGLIADLTGLAALLVSGASAADPAFEQLARDGGLSRRALTLMRHIDDRCYGGLTADDSFGGMAPSAMLGPRGARLKSELVRIVEANDVAGLRLPVGLPVRIDAGYVDGVAPYPLVAGLVDTYRSRGSQVAFVGHPAGHTPVPTSQGAAESIAAWLVRRGR</sequence>
<evidence type="ECO:0000313" key="3">
    <source>
        <dbReference type="Proteomes" id="UP000035009"/>
    </source>
</evidence>
<keyword evidence="3" id="KW-1185">Reference proteome</keyword>
<feature type="signal peptide" evidence="1">
    <location>
        <begin position="1"/>
        <end position="25"/>
    </location>
</feature>
<dbReference type="AlphaFoldDB" id="M3TFA6"/>
<name>M3TFA6_GORML</name>
<reference evidence="2 3" key="1">
    <citation type="submission" date="2013-02" db="EMBL/GenBank/DDBJ databases">
        <title>Whole genome shotgun sequence of Gordonia malaquae NBRC 108250.</title>
        <authorList>
            <person name="Yoshida I."/>
            <person name="Hosoyama A."/>
            <person name="Tsuchikane K."/>
            <person name="Ando Y."/>
            <person name="Baba S."/>
            <person name="Ohji S."/>
            <person name="Hamada M."/>
            <person name="Tamura T."/>
            <person name="Yamazoe A."/>
            <person name="Yamazaki S."/>
            <person name="Fujita N."/>
        </authorList>
    </citation>
    <scope>NUCLEOTIDE SEQUENCE [LARGE SCALE GENOMIC DNA]</scope>
    <source>
        <strain evidence="2 3">NBRC 108250</strain>
    </source>
</reference>
<dbReference type="GO" id="GO:0016042">
    <property type="term" value="P:lipid catabolic process"/>
    <property type="evidence" value="ECO:0007669"/>
    <property type="project" value="InterPro"/>
</dbReference>
<dbReference type="Gene3D" id="3.40.50.1820">
    <property type="entry name" value="alpha/beta hydrolase"/>
    <property type="match status" value="1"/>
</dbReference>